<dbReference type="InterPro" id="IPR006638">
    <property type="entry name" value="Elp3/MiaA/NifB-like_rSAM"/>
</dbReference>
<evidence type="ECO:0000256" key="6">
    <source>
        <dbReference type="ARBA" id="ARBA00023014"/>
    </source>
</evidence>
<dbReference type="GO" id="GO:0046872">
    <property type="term" value="F:metal ion binding"/>
    <property type="evidence" value="ECO:0007669"/>
    <property type="project" value="UniProtKB-KW"/>
</dbReference>
<keyword evidence="6" id="KW-0411">Iron-sulfur</keyword>
<dbReference type="Proteomes" id="UP000215181">
    <property type="component" value="Unassembled WGS sequence"/>
</dbReference>
<dbReference type="CDD" id="cd01335">
    <property type="entry name" value="Radical_SAM"/>
    <property type="match status" value="1"/>
</dbReference>
<evidence type="ECO:0000256" key="3">
    <source>
        <dbReference type="ARBA" id="ARBA00022691"/>
    </source>
</evidence>
<evidence type="ECO:0000313" key="8">
    <source>
        <dbReference type="EMBL" id="OYD54255.1"/>
    </source>
</evidence>
<dbReference type="SMART" id="SM00729">
    <property type="entry name" value="Elp3"/>
    <property type="match status" value="1"/>
</dbReference>
<gene>
    <name evidence="8" type="ORF">CGK74_08675</name>
</gene>
<protein>
    <submittedName>
        <fullName evidence="8">TIGR01212 family radical SAM protein</fullName>
    </submittedName>
</protein>
<keyword evidence="9" id="KW-1185">Reference proteome</keyword>
<comment type="cofactor">
    <cofactor evidence="1">
        <name>[4Fe-4S] cluster</name>
        <dbReference type="ChEBI" id="CHEBI:49883"/>
    </cofactor>
</comment>
<dbReference type="InterPro" id="IPR005911">
    <property type="entry name" value="YhcC-like"/>
</dbReference>
<dbReference type="EMBL" id="NOIH01000008">
    <property type="protein sequence ID" value="OYD54255.1"/>
    <property type="molecule type" value="Genomic_DNA"/>
</dbReference>
<keyword evidence="5" id="KW-0408">Iron</keyword>
<dbReference type="PANTHER" id="PTHR11135:SF1">
    <property type="entry name" value="PROTEIN YHCC"/>
    <property type="match status" value="1"/>
</dbReference>
<evidence type="ECO:0000313" key="9">
    <source>
        <dbReference type="Proteomes" id="UP000215181"/>
    </source>
</evidence>
<evidence type="ECO:0000256" key="2">
    <source>
        <dbReference type="ARBA" id="ARBA00022485"/>
    </source>
</evidence>
<dbReference type="NCBIfam" id="TIGR01212">
    <property type="entry name" value="TIGR01212 family radical SAM protein"/>
    <property type="match status" value="1"/>
</dbReference>
<name>A0A235F0Q2_9RHOO</name>
<reference evidence="8 9" key="1">
    <citation type="submission" date="2017-07" db="EMBL/GenBank/DDBJ databases">
        <title>Thauera sp. KNDSS-Mac4 genome sequence and assembly.</title>
        <authorList>
            <person name="Mayilraj S."/>
        </authorList>
    </citation>
    <scope>NUCLEOTIDE SEQUENCE [LARGE SCALE GENOMIC DNA]</scope>
    <source>
        <strain evidence="8 9">KNDSS-Mac4</strain>
    </source>
</reference>
<dbReference type="AlphaFoldDB" id="A0A235F0Q2"/>
<dbReference type="RefSeq" id="WP_094268095.1">
    <property type="nucleotide sequence ID" value="NZ_NOIH01000008.1"/>
</dbReference>
<proteinExistence type="predicted"/>
<dbReference type="InterPro" id="IPR058240">
    <property type="entry name" value="rSAM_sf"/>
</dbReference>
<dbReference type="GO" id="GO:0003824">
    <property type="term" value="F:catalytic activity"/>
    <property type="evidence" value="ECO:0007669"/>
    <property type="project" value="InterPro"/>
</dbReference>
<evidence type="ECO:0000256" key="4">
    <source>
        <dbReference type="ARBA" id="ARBA00022723"/>
    </source>
</evidence>
<feature type="domain" description="Radical SAM core" evidence="7">
    <location>
        <begin position="31"/>
        <end position="271"/>
    </location>
</feature>
<evidence type="ECO:0000256" key="5">
    <source>
        <dbReference type="ARBA" id="ARBA00023004"/>
    </source>
</evidence>
<evidence type="ECO:0000256" key="1">
    <source>
        <dbReference type="ARBA" id="ARBA00001966"/>
    </source>
</evidence>
<organism evidence="8 9">
    <name type="scientific">Thauera propionica</name>
    <dbReference type="NCBI Taxonomy" id="2019431"/>
    <lineage>
        <taxon>Bacteria</taxon>
        <taxon>Pseudomonadati</taxon>
        <taxon>Pseudomonadota</taxon>
        <taxon>Betaproteobacteria</taxon>
        <taxon>Rhodocyclales</taxon>
        <taxon>Zoogloeaceae</taxon>
        <taxon>Thauera</taxon>
    </lineage>
</organism>
<dbReference type="InterPro" id="IPR007197">
    <property type="entry name" value="rSAM"/>
</dbReference>
<dbReference type="SFLD" id="SFLDS00029">
    <property type="entry name" value="Radical_SAM"/>
    <property type="match status" value="1"/>
</dbReference>
<dbReference type="OrthoDB" id="9801689at2"/>
<dbReference type="InterPro" id="IPR039661">
    <property type="entry name" value="ELP3"/>
</dbReference>
<dbReference type="InterPro" id="IPR032432">
    <property type="entry name" value="Radical_SAM_C"/>
</dbReference>
<dbReference type="SFLD" id="SFLDG01091">
    <property type="entry name" value="uncharacterized_CHP01210-like"/>
    <property type="match status" value="1"/>
</dbReference>
<keyword evidence="2" id="KW-0004">4Fe-4S</keyword>
<dbReference type="GO" id="GO:0051539">
    <property type="term" value="F:4 iron, 4 sulfur cluster binding"/>
    <property type="evidence" value="ECO:0007669"/>
    <property type="project" value="UniProtKB-KW"/>
</dbReference>
<dbReference type="Gene3D" id="3.80.30.20">
    <property type="entry name" value="tm_1862 like domain"/>
    <property type="match status" value="1"/>
</dbReference>
<evidence type="ECO:0000259" key="7">
    <source>
        <dbReference type="PROSITE" id="PS51918"/>
    </source>
</evidence>
<dbReference type="SFLD" id="SFLDG01086">
    <property type="entry name" value="elongater_protein-like"/>
    <property type="match status" value="1"/>
</dbReference>
<accession>A0A235F0Q2</accession>
<comment type="caution">
    <text evidence="8">The sequence shown here is derived from an EMBL/GenBank/DDBJ whole genome shotgun (WGS) entry which is preliminary data.</text>
</comment>
<sequence length="324" mass="35640">MNAVATPAAAVTSSPFGARRYNAWNDHVKRRYGGRVQKVSVAAGFTCPNRDGTLGQGGCTFCNNAGFTPGYLDRRDSIHAQIDTGLRFLDRRYPGTARFIAYFQSYTNTYGEFERLKAVYEEALAHPRIGGLAIGTRPDCLPDAVLDYLADLAREHIVELEIGVESCDDEALRRVNRGHDFACSEDAIRRAAARGLESTAHLILGLPGETRAGMLDAARRLSALPLAALKLHQLQLVRGTAMARDWQRDPASVPLLDEDAYIALLADFVERLAPHIMLQRLGSEVPPALKLAPQWNMRLAELAPRLSAELTRRGSWQGRLYGAA</sequence>
<dbReference type="PANTHER" id="PTHR11135">
    <property type="entry name" value="HISTONE ACETYLTRANSFERASE-RELATED"/>
    <property type="match status" value="1"/>
</dbReference>
<dbReference type="Pfam" id="PF04055">
    <property type="entry name" value="Radical_SAM"/>
    <property type="match status" value="1"/>
</dbReference>
<dbReference type="Pfam" id="PF16199">
    <property type="entry name" value="Radical_SAM_C"/>
    <property type="match status" value="1"/>
</dbReference>
<keyword evidence="4" id="KW-0479">Metal-binding</keyword>
<dbReference type="PROSITE" id="PS51918">
    <property type="entry name" value="RADICAL_SAM"/>
    <property type="match status" value="1"/>
</dbReference>
<dbReference type="InterPro" id="IPR023404">
    <property type="entry name" value="rSAM_horseshoe"/>
</dbReference>
<keyword evidence="3" id="KW-0949">S-adenosyl-L-methionine</keyword>
<dbReference type="SUPFAM" id="SSF102114">
    <property type="entry name" value="Radical SAM enzymes"/>
    <property type="match status" value="1"/>
</dbReference>